<comment type="catalytic activity">
    <reaction evidence="5">
        <text>adenylyl-molybdopterin + molybdate = Mo-molybdopterin + AMP + H(+)</text>
        <dbReference type="Rhea" id="RHEA:35047"/>
        <dbReference type="ChEBI" id="CHEBI:15378"/>
        <dbReference type="ChEBI" id="CHEBI:36264"/>
        <dbReference type="ChEBI" id="CHEBI:62727"/>
        <dbReference type="ChEBI" id="CHEBI:71302"/>
        <dbReference type="ChEBI" id="CHEBI:456215"/>
        <dbReference type="EC" id="2.10.1.1"/>
    </reaction>
</comment>
<organism evidence="8 9">
    <name type="scientific">Hymenobacter koreensis</name>
    <dbReference type="NCBI Taxonomy" id="1084523"/>
    <lineage>
        <taxon>Bacteria</taxon>
        <taxon>Pseudomonadati</taxon>
        <taxon>Bacteroidota</taxon>
        <taxon>Cytophagia</taxon>
        <taxon>Cytophagales</taxon>
        <taxon>Hymenobacteraceae</taxon>
        <taxon>Hymenobacter</taxon>
    </lineage>
</organism>
<evidence type="ECO:0000256" key="5">
    <source>
        <dbReference type="ARBA" id="ARBA00047317"/>
    </source>
</evidence>
<dbReference type="Gene3D" id="3.90.105.10">
    <property type="entry name" value="Molybdopterin biosynthesis moea protein, domain 2"/>
    <property type="match status" value="1"/>
</dbReference>
<dbReference type="Pfam" id="PF00994">
    <property type="entry name" value="MoCF_biosynth"/>
    <property type="match status" value="1"/>
</dbReference>
<dbReference type="EMBL" id="BAABHA010000004">
    <property type="protein sequence ID" value="GAA4381037.1"/>
    <property type="molecule type" value="Genomic_DNA"/>
</dbReference>
<comment type="cofactor">
    <cofactor evidence="6">
        <name>Mg(2+)</name>
        <dbReference type="ChEBI" id="CHEBI:18420"/>
    </cofactor>
</comment>
<keyword evidence="6" id="KW-0460">Magnesium</keyword>
<keyword evidence="4 6" id="KW-0501">Molybdenum cofactor biosynthesis</keyword>
<sequence>MISVAEATRLVWSTLRVLPPETLPLAAALGRVLREPLHADRDFPPFDRVAMDGIAVAYNALAAGQREFPLERTQLAGQAPLTLKNPQAAIEIMTGAALPPGTDTVIRYEDLLISDEASQRVAAVQVVPPTAGHNVHRRAADRRQGDLLLPVGTVMGPAQLAVAATVGAAQVQVTRRPRVAVVSTGDELVAIDQTPLPHQIRRSNGLMLQAAAQQAGAETAAFHFNDDPEVLRVGLPPLLRDFDVVLLSGGVSKGKADYLPQALQEAGAEQLFHEVQQRPGKPFWFGRHPQGAVVFALPGNPVSTFLNYFRYAQPWLLAAQQPHPSPAPTAYATLATDFVFKPSLTHFLLVKISNTPDGRLWAHPLDRTQNSGDLASLLHADAFVELPADRVEFAAGEGLPLWRLA</sequence>
<dbReference type="Pfam" id="PF03453">
    <property type="entry name" value="MoeA_N"/>
    <property type="match status" value="1"/>
</dbReference>
<dbReference type="SUPFAM" id="SSF63867">
    <property type="entry name" value="MoeA C-terminal domain-like"/>
    <property type="match status" value="1"/>
</dbReference>
<evidence type="ECO:0000259" key="7">
    <source>
        <dbReference type="SMART" id="SM00852"/>
    </source>
</evidence>
<evidence type="ECO:0000256" key="3">
    <source>
        <dbReference type="ARBA" id="ARBA00010763"/>
    </source>
</evidence>
<protein>
    <recommendedName>
        <fullName evidence="6">Molybdopterin molybdenumtransferase</fullName>
        <ecNumber evidence="6">2.10.1.1</ecNumber>
    </recommendedName>
</protein>
<dbReference type="SMART" id="SM00852">
    <property type="entry name" value="MoCF_biosynth"/>
    <property type="match status" value="1"/>
</dbReference>
<comment type="caution">
    <text evidence="8">The sequence shown here is derived from an EMBL/GenBank/DDBJ whole genome shotgun (WGS) entry which is preliminary data.</text>
</comment>
<dbReference type="PANTHER" id="PTHR10192">
    <property type="entry name" value="MOLYBDOPTERIN BIOSYNTHESIS PROTEIN"/>
    <property type="match status" value="1"/>
</dbReference>
<dbReference type="PANTHER" id="PTHR10192:SF5">
    <property type="entry name" value="GEPHYRIN"/>
    <property type="match status" value="1"/>
</dbReference>
<comment type="function">
    <text evidence="1 6">Catalyzes the insertion of molybdate into adenylated molybdopterin with the concomitant release of AMP.</text>
</comment>
<accession>A0ABP8IYW9</accession>
<dbReference type="RefSeq" id="WP_345223808.1">
    <property type="nucleotide sequence ID" value="NZ_BAABHA010000004.1"/>
</dbReference>
<keyword evidence="9" id="KW-1185">Reference proteome</keyword>
<evidence type="ECO:0000313" key="8">
    <source>
        <dbReference type="EMBL" id="GAA4381037.1"/>
    </source>
</evidence>
<dbReference type="Pfam" id="PF03454">
    <property type="entry name" value="MoeA_C"/>
    <property type="match status" value="1"/>
</dbReference>
<evidence type="ECO:0000256" key="6">
    <source>
        <dbReference type="RuleBase" id="RU365090"/>
    </source>
</evidence>
<keyword evidence="6" id="KW-0500">Molybdenum</keyword>
<comment type="pathway">
    <text evidence="2 6">Cofactor biosynthesis; molybdopterin biosynthesis.</text>
</comment>
<keyword evidence="6" id="KW-0808">Transferase</keyword>
<dbReference type="Proteomes" id="UP001500454">
    <property type="component" value="Unassembled WGS sequence"/>
</dbReference>
<reference evidence="9" key="1">
    <citation type="journal article" date="2019" name="Int. J. Syst. Evol. Microbiol.">
        <title>The Global Catalogue of Microorganisms (GCM) 10K type strain sequencing project: providing services to taxonomists for standard genome sequencing and annotation.</title>
        <authorList>
            <consortium name="The Broad Institute Genomics Platform"/>
            <consortium name="The Broad Institute Genome Sequencing Center for Infectious Disease"/>
            <person name="Wu L."/>
            <person name="Ma J."/>
        </authorList>
    </citation>
    <scope>NUCLEOTIDE SEQUENCE [LARGE SCALE GENOMIC DNA]</scope>
    <source>
        <strain evidence="9">JCM 17924</strain>
    </source>
</reference>
<dbReference type="InterPro" id="IPR001453">
    <property type="entry name" value="MoaB/Mog_dom"/>
</dbReference>
<dbReference type="Gene3D" id="2.170.190.11">
    <property type="entry name" value="Molybdopterin biosynthesis moea protein, domain 3"/>
    <property type="match status" value="1"/>
</dbReference>
<dbReference type="InterPro" id="IPR038987">
    <property type="entry name" value="MoeA-like"/>
</dbReference>
<dbReference type="InterPro" id="IPR005111">
    <property type="entry name" value="MoeA_C_domain_IV"/>
</dbReference>
<evidence type="ECO:0000256" key="4">
    <source>
        <dbReference type="ARBA" id="ARBA00023150"/>
    </source>
</evidence>
<gene>
    <name evidence="8" type="ORF">GCM10023186_20140</name>
</gene>
<evidence type="ECO:0000256" key="2">
    <source>
        <dbReference type="ARBA" id="ARBA00005046"/>
    </source>
</evidence>
<dbReference type="SUPFAM" id="SSF53218">
    <property type="entry name" value="Molybdenum cofactor biosynthesis proteins"/>
    <property type="match status" value="1"/>
</dbReference>
<comment type="similarity">
    <text evidence="3 6">Belongs to the MoeA family.</text>
</comment>
<dbReference type="NCBIfam" id="TIGR00177">
    <property type="entry name" value="molyb_syn"/>
    <property type="match status" value="1"/>
</dbReference>
<dbReference type="InterPro" id="IPR008284">
    <property type="entry name" value="MoCF_biosynth_CS"/>
</dbReference>
<dbReference type="InterPro" id="IPR036135">
    <property type="entry name" value="MoeA_linker/N_sf"/>
</dbReference>
<keyword evidence="6" id="KW-0479">Metal-binding</keyword>
<dbReference type="PROSITE" id="PS01079">
    <property type="entry name" value="MOCF_BIOSYNTHESIS_2"/>
    <property type="match status" value="1"/>
</dbReference>
<evidence type="ECO:0000256" key="1">
    <source>
        <dbReference type="ARBA" id="ARBA00002901"/>
    </source>
</evidence>
<dbReference type="InterPro" id="IPR036688">
    <property type="entry name" value="MoeA_C_domain_IV_sf"/>
</dbReference>
<dbReference type="Gene3D" id="3.40.980.10">
    <property type="entry name" value="MoaB/Mog-like domain"/>
    <property type="match status" value="1"/>
</dbReference>
<dbReference type="SUPFAM" id="SSF63882">
    <property type="entry name" value="MoeA N-terminal region -like"/>
    <property type="match status" value="1"/>
</dbReference>
<dbReference type="CDD" id="cd00887">
    <property type="entry name" value="MoeA"/>
    <property type="match status" value="1"/>
</dbReference>
<dbReference type="InterPro" id="IPR005110">
    <property type="entry name" value="MoeA_linker/N"/>
</dbReference>
<dbReference type="InterPro" id="IPR036425">
    <property type="entry name" value="MoaB/Mog-like_dom_sf"/>
</dbReference>
<proteinExistence type="inferred from homology"/>
<dbReference type="Gene3D" id="2.40.340.10">
    <property type="entry name" value="MoeA, C-terminal, domain IV"/>
    <property type="match status" value="1"/>
</dbReference>
<feature type="domain" description="MoaB/Mog" evidence="7">
    <location>
        <begin position="180"/>
        <end position="318"/>
    </location>
</feature>
<dbReference type="EC" id="2.10.1.1" evidence="6"/>
<name>A0ABP8IYW9_9BACT</name>
<evidence type="ECO:0000313" key="9">
    <source>
        <dbReference type="Proteomes" id="UP001500454"/>
    </source>
</evidence>